<gene>
    <name evidence="1" type="ORF">CC1G_13583</name>
</gene>
<name>D6RJS5_COPC7</name>
<evidence type="ECO:0000313" key="2">
    <source>
        <dbReference type="Proteomes" id="UP000001861"/>
    </source>
</evidence>
<proteinExistence type="predicted"/>
<sequence>MEKLQIGRDLRDGLQIHVRYNADGEEEPAPTLCDGILEGGAPRLHHLEIRQCIPSWISAPFNCALKTLKLSLPDVPGNPSDLEIILDTLQDLPLLQCFELTLDEGDSALYDWEEDQGRAVGIVLDNLEDFMYRGPAELCLGLLRNLVLPTSPPPLTRFHCTYLYADRPQILASLFAEIAPATISVFGGRTREMYMHRRLCHPITFTGWAQDPDGQGRAMTFDWNFYDRMAGRQPWRMGRCGRAKAGDERMEIAEDFRQIVLSLLPLFDIRSLQVDVESLSEDEWTRLGSLASLTAIQFGAGVASQFFDKLGGDPVLREILEKGKDEKEGGHSDSEESAKPMFSTIQTITLDDVVVAEEEEELEDDLQFYTTVPRERVKSVLKARQEAGWELPKLVLSKCQGLTEQDIDSLKEAAGEVVL</sequence>
<organism evidence="1 2">
    <name type="scientific">Coprinopsis cinerea (strain Okayama-7 / 130 / ATCC MYA-4618 / FGSC 9003)</name>
    <name type="common">Inky cap fungus</name>
    <name type="synonym">Hormographiella aspergillata</name>
    <dbReference type="NCBI Taxonomy" id="240176"/>
    <lineage>
        <taxon>Eukaryota</taxon>
        <taxon>Fungi</taxon>
        <taxon>Dikarya</taxon>
        <taxon>Basidiomycota</taxon>
        <taxon>Agaricomycotina</taxon>
        <taxon>Agaricomycetes</taxon>
        <taxon>Agaricomycetidae</taxon>
        <taxon>Agaricales</taxon>
        <taxon>Agaricineae</taxon>
        <taxon>Psathyrellaceae</taxon>
        <taxon>Coprinopsis</taxon>
    </lineage>
</organism>
<keyword evidence="2" id="KW-1185">Reference proteome</keyword>
<evidence type="ECO:0000313" key="1">
    <source>
        <dbReference type="EMBL" id="EFI28561.1"/>
    </source>
</evidence>
<protein>
    <submittedName>
        <fullName evidence="1">Uncharacterized protein</fullName>
    </submittedName>
</protein>
<dbReference type="GeneID" id="6015653"/>
<dbReference type="AlphaFoldDB" id="D6RJS5"/>
<accession>D6RJS5</accession>
<dbReference type="EMBL" id="AACS02000001">
    <property type="protein sequence ID" value="EFI28561.1"/>
    <property type="molecule type" value="Genomic_DNA"/>
</dbReference>
<dbReference type="VEuPathDB" id="FungiDB:CC1G_13583"/>
<dbReference type="InParanoid" id="D6RJS5"/>
<dbReference type="RefSeq" id="XP_002912055.1">
    <property type="nucleotide sequence ID" value="XM_002912009.1"/>
</dbReference>
<dbReference type="HOGENOM" id="CLU_655536_0_0_1"/>
<reference evidence="1 2" key="1">
    <citation type="journal article" date="2010" name="Proc. Natl. Acad. Sci. U.S.A.">
        <title>Insights into evolution of multicellular fungi from the assembled chromosomes of the mushroom Coprinopsis cinerea (Coprinus cinereus).</title>
        <authorList>
            <person name="Stajich J.E."/>
            <person name="Wilke S.K."/>
            <person name="Ahren D."/>
            <person name="Au C.H."/>
            <person name="Birren B.W."/>
            <person name="Borodovsky M."/>
            <person name="Burns C."/>
            <person name="Canback B."/>
            <person name="Casselton L.A."/>
            <person name="Cheng C.K."/>
            <person name="Deng J."/>
            <person name="Dietrich F.S."/>
            <person name="Fargo D.C."/>
            <person name="Farman M.L."/>
            <person name="Gathman A.C."/>
            <person name="Goldberg J."/>
            <person name="Guigo R."/>
            <person name="Hoegger P.J."/>
            <person name="Hooker J.B."/>
            <person name="Huggins A."/>
            <person name="James T.Y."/>
            <person name="Kamada T."/>
            <person name="Kilaru S."/>
            <person name="Kodira C."/>
            <person name="Kues U."/>
            <person name="Kupfer D."/>
            <person name="Kwan H.S."/>
            <person name="Lomsadze A."/>
            <person name="Li W."/>
            <person name="Lilly W.W."/>
            <person name="Ma L.J."/>
            <person name="Mackey A.J."/>
            <person name="Manning G."/>
            <person name="Martin F."/>
            <person name="Muraguchi H."/>
            <person name="Natvig D.O."/>
            <person name="Palmerini H."/>
            <person name="Ramesh M.A."/>
            <person name="Rehmeyer C.J."/>
            <person name="Roe B.A."/>
            <person name="Shenoy N."/>
            <person name="Stanke M."/>
            <person name="Ter-Hovhannisyan V."/>
            <person name="Tunlid A."/>
            <person name="Velagapudi R."/>
            <person name="Vision T.J."/>
            <person name="Zeng Q."/>
            <person name="Zolan M.E."/>
            <person name="Pukkila P.J."/>
        </authorList>
    </citation>
    <scope>NUCLEOTIDE SEQUENCE [LARGE SCALE GENOMIC DNA]</scope>
    <source>
        <strain evidence="2">Okayama-7 / 130 / ATCC MYA-4618 / FGSC 9003</strain>
    </source>
</reference>
<dbReference type="Proteomes" id="UP000001861">
    <property type="component" value="Unassembled WGS sequence"/>
</dbReference>
<dbReference type="KEGG" id="cci:CC1G_13583"/>
<comment type="caution">
    <text evidence="1">The sequence shown here is derived from an EMBL/GenBank/DDBJ whole genome shotgun (WGS) entry which is preliminary data.</text>
</comment>